<dbReference type="Pfam" id="PF04519">
    <property type="entry name" value="Bactofilin"/>
    <property type="match status" value="1"/>
</dbReference>
<name>A0ABY5Y3R4_9BACT</name>
<accession>A0ABY5Y3R4</accession>
<dbReference type="InterPro" id="IPR007607">
    <property type="entry name" value="BacA/B"/>
</dbReference>
<dbReference type="RefSeq" id="WP_334315941.1">
    <property type="nucleotide sequence ID" value="NZ_CP065938.1"/>
</dbReference>
<reference evidence="2" key="1">
    <citation type="submission" date="2020-12" db="EMBL/GenBank/DDBJ databases">
        <title>Taurinivorans muris gen. nov., sp. nov., fundamental and realized metabolic niche of a ubiquitous sulfidogenic bacterium in the murine intestine.</title>
        <authorList>
            <person name="Ye H."/>
            <person name="Hanson B.T."/>
            <person name="Loy A."/>
        </authorList>
    </citation>
    <scope>NUCLEOTIDE SEQUENCE</scope>
    <source>
        <strain evidence="2">LT0009</strain>
    </source>
</reference>
<keyword evidence="3" id="KW-1185">Reference proteome</keyword>
<proteinExistence type="inferred from homology"/>
<dbReference type="EMBL" id="CP065938">
    <property type="protein sequence ID" value="UWX06337.1"/>
    <property type="molecule type" value="Genomic_DNA"/>
</dbReference>
<evidence type="ECO:0000313" key="3">
    <source>
        <dbReference type="Proteomes" id="UP001058120"/>
    </source>
</evidence>
<sequence length="117" mass="12429">MAKDDINAFMGAGTFFTGKLNFQGTVRIDGEFLGEIESDGVLLVGKDSKIEGTINVGEMSLSGNFAGDVIAKRNVTIHRDGILKGKIKTPALIVEDGAVLDGTIQMTKSAVEEQEIL</sequence>
<evidence type="ECO:0000256" key="1">
    <source>
        <dbReference type="ARBA" id="ARBA00044755"/>
    </source>
</evidence>
<dbReference type="Proteomes" id="UP001058120">
    <property type="component" value="Chromosome"/>
</dbReference>
<dbReference type="PANTHER" id="PTHR35024">
    <property type="entry name" value="HYPOTHETICAL CYTOSOLIC PROTEIN"/>
    <property type="match status" value="1"/>
</dbReference>
<gene>
    <name evidence="2" type="ORF">JBF11_03225</name>
</gene>
<evidence type="ECO:0000313" key="2">
    <source>
        <dbReference type="EMBL" id="UWX06337.1"/>
    </source>
</evidence>
<comment type="similarity">
    <text evidence="1">Belongs to the bactofilin family.</text>
</comment>
<dbReference type="PANTHER" id="PTHR35024:SF4">
    <property type="entry name" value="POLYMER-FORMING CYTOSKELETAL PROTEIN"/>
    <property type="match status" value="1"/>
</dbReference>
<protein>
    <submittedName>
        <fullName evidence="2">Polymer-forming cytoskeletal protein</fullName>
    </submittedName>
</protein>
<organism evidence="2 3">
    <name type="scientific">Taurinivorans muris</name>
    <dbReference type="NCBI Taxonomy" id="2787751"/>
    <lineage>
        <taxon>Bacteria</taxon>
        <taxon>Pseudomonadati</taxon>
        <taxon>Thermodesulfobacteriota</taxon>
        <taxon>Desulfovibrionia</taxon>
        <taxon>Desulfovibrionales</taxon>
        <taxon>Desulfovibrionaceae</taxon>
        <taxon>Taurinivorans</taxon>
    </lineage>
</organism>